<comment type="caution">
    <text evidence="1">The sequence shown here is derived from an EMBL/GenBank/DDBJ whole genome shotgun (WGS) entry which is preliminary data.</text>
</comment>
<sequence>MDLVRNRLRELEIPFLGTIPHDETFVKSDLSGKAPLDMGIHSKGIQAIKNIERKIIERTD</sequence>
<dbReference type="EMBL" id="LHXJ01000103">
    <property type="protein sequence ID" value="KXA89028.1"/>
    <property type="molecule type" value="Genomic_DNA"/>
</dbReference>
<accession>A0A133U4C6</accession>
<dbReference type="AlphaFoldDB" id="A0A133U4C6"/>
<organism evidence="1 2">
    <name type="scientific">candidate division MSBL1 archaeon SCGC-AAA259A05</name>
    <dbReference type="NCBI Taxonomy" id="1698259"/>
    <lineage>
        <taxon>Archaea</taxon>
        <taxon>Methanobacteriati</taxon>
        <taxon>Methanobacteriota</taxon>
        <taxon>candidate division MSBL1</taxon>
    </lineage>
</organism>
<dbReference type="Gene3D" id="3.40.50.300">
    <property type="entry name" value="P-loop containing nucleotide triphosphate hydrolases"/>
    <property type="match status" value="1"/>
</dbReference>
<gene>
    <name evidence="1" type="ORF">AKJ57_05945</name>
</gene>
<proteinExistence type="predicted"/>
<evidence type="ECO:0000313" key="1">
    <source>
        <dbReference type="EMBL" id="KXA89028.1"/>
    </source>
</evidence>
<protein>
    <submittedName>
        <fullName evidence="1">Uncharacterized protein</fullName>
    </submittedName>
</protein>
<reference evidence="1 2" key="1">
    <citation type="journal article" date="2016" name="Sci. Rep.">
        <title>Metabolic traits of an uncultured archaeal lineage -MSBL1- from brine pools of the Red Sea.</title>
        <authorList>
            <person name="Mwirichia R."/>
            <person name="Alam I."/>
            <person name="Rashid M."/>
            <person name="Vinu M."/>
            <person name="Ba-Alawi W."/>
            <person name="Anthony Kamau A."/>
            <person name="Kamanda Ngugi D."/>
            <person name="Goker M."/>
            <person name="Klenk H.P."/>
            <person name="Bajic V."/>
            <person name="Stingl U."/>
        </authorList>
    </citation>
    <scope>NUCLEOTIDE SEQUENCE [LARGE SCALE GENOMIC DNA]</scope>
    <source>
        <strain evidence="1">SCGC-AAA259A05</strain>
    </source>
</reference>
<keyword evidence="2" id="KW-1185">Reference proteome</keyword>
<dbReference type="Proteomes" id="UP000070163">
    <property type="component" value="Unassembled WGS sequence"/>
</dbReference>
<name>A0A133U4C6_9EURY</name>
<dbReference type="InterPro" id="IPR027417">
    <property type="entry name" value="P-loop_NTPase"/>
</dbReference>
<evidence type="ECO:0000313" key="2">
    <source>
        <dbReference type="Proteomes" id="UP000070163"/>
    </source>
</evidence>